<evidence type="ECO:0000313" key="1">
    <source>
        <dbReference type="EMBL" id="KAI0053467.1"/>
    </source>
</evidence>
<dbReference type="Proteomes" id="UP000814033">
    <property type="component" value="Unassembled WGS sequence"/>
</dbReference>
<protein>
    <submittedName>
        <fullName evidence="1">Uncharacterized protein</fullName>
    </submittedName>
</protein>
<keyword evidence="2" id="KW-1185">Reference proteome</keyword>
<name>A0ACB8SB80_9AGAM</name>
<sequence>MGRLQDLPAELFEVILNYVPTIDLQQATIALTRALPTRHIAQSHLFHHVNLKHPEQIDLLRRDLRAFPEHAQLIRKFSLNMWTVDPDVALNFVRTLPKLTWLSLCIGPSFVPEHLEEFFATPMHGLDFLALRFRPYVKQASYYQFLKGAYFDSAILSLARWPIYDIPTLSITQDPLDPAIAPPGFAQPLVFHKLDAVHTLLTSAALESLENCRLRIPDRQVGPFVYTSPAALPSVELLDLSTCAVGEKDIYAALQRFRDLRHLIVDRSKLWRGERGAPEWQNLGRTMATAGAVLARQRERDLKRWLQQQLALQPPPEADEEGGEESEQAAQPPLPPPPPNGKGKGKGKGKGRRGLATATISIRDRPSRKDPAPRSSSSAAAPNLQRFHILPLAPSLRTISLSPPMHTPVASHAAIRADFARGWAEGLSTLSATRARLRTSWVKGTRLLRFAMLEDDEFGLSDVGYDGLVDVLGDEDEQFASLVEGRVPVLCLAGSGEREGYDHAHGCGHRRAWNVFEDNL</sequence>
<gene>
    <name evidence="1" type="ORF">FA95DRAFT_1552521</name>
</gene>
<comment type="caution">
    <text evidence="1">The sequence shown here is derived from an EMBL/GenBank/DDBJ whole genome shotgun (WGS) entry which is preliminary data.</text>
</comment>
<reference evidence="1" key="2">
    <citation type="journal article" date="2022" name="New Phytol.">
        <title>Evolutionary transition to the ectomycorrhizal habit in the genomes of a hyperdiverse lineage of mushroom-forming fungi.</title>
        <authorList>
            <person name="Looney B."/>
            <person name="Miyauchi S."/>
            <person name="Morin E."/>
            <person name="Drula E."/>
            <person name="Courty P.E."/>
            <person name="Kohler A."/>
            <person name="Kuo A."/>
            <person name="LaButti K."/>
            <person name="Pangilinan J."/>
            <person name="Lipzen A."/>
            <person name="Riley R."/>
            <person name="Andreopoulos W."/>
            <person name="He G."/>
            <person name="Johnson J."/>
            <person name="Nolan M."/>
            <person name="Tritt A."/>
            <person name="Barry K.W."/>
            <person name="Grigoriev I.V."/>
            <person name="Nagy L.G."/>
            <person name="Hibbett D."/>
            <person name="Henrissat B."/>
            <person name="Matheny P.B."/>
            <person name="Labbe J."/>
            <person name="Martin F.M."/>
        </authorList>
    </citation>
    <scope>NUCLEOTIDE SEQUENCE</scope>
    <source>
        <strain evidence="1">FP105234-sp</strain>
    </source>
</reference>
<dbReference type="EMBL" id="MU275840">
    <property type="protein sequence ID" value="KAI0053467.1"/>
    <property type="molecule type" value="Genomic_DNA"/>
</dbReference>
<accession>A0ACB8SB80</accession>
<reference evidence="1" key="1">
    <citation type="submission" date="2021-02" db="EMBL/GenBank/DDBJ databases">
        <authorList>
            <consortium name="DOE Joint Genome Institute"/>
            <person name="Ahrendt S."/>
            <person name="Looney B.P."/>
            <person name="Miyauchi S."/>
            <person name="Morin E."/>
            <person name="Drula E."/>
            <person name="Courty P.E."/>
            <person name="Chicoki N."/>
            <person name="Fauchery L."/>
            <person name="Kohler A."/>
            <person name="Kuo A."/>
            <person name="Labutti K."/>
            <person name="Pangilinan J."/>
            <person name="Lipzen A."/>
            <person name="Riley R."/>
            <person name="Andreopoulos W."/>
            <person name="He G."/>
            <person name="Johnson J."/>
            <person name="Barry K.W."/>
            <person name="Grigoriev I.V."/>
            <person name="Nagy L."/>
            <person name="Hibbett D."/>
            <person name="Henrissat B."/>
            <person name="Matheny P.B."/>
            <person name="Labbe J."/>
            <person name="Martin F."/>
        </authorList>
    </citation>
    <scope>NUCLEOTIDE SEQUENCE</scope>
    <source>
        <strain evidence="1">FP105234-sp</strain>
    </source>
</reference>
<evidence type="ECO:0000313" key="2">
    <source>
        <dbReference type="Proteomes" id="UP000814033"/>
    </source>
</evidence>
<proteinExistence type="predicted"/>
<organism evidence="1 2">
    <name type="scientific">Auriscalpium vulgare</name>
    <dbReference type="NCBI Taxonomy" id="40419"/>
    <lineage>
        <taxon>Eukaryota</taxon>
        <taxon>Fungi</taxon>
        <taxon>Dikarya</taxon>
        <taxon>Basidiomycota</taxon>
        <taxon>Agaricomycotina</taxon>
        <taxon>Agaricomycetes</taxon>
        <taxon>Russulales</taxon>
        <taxon>Auriscalpiaceae</taxon>
        <taxon>Auriscalpium</taxon>
    </lineage>
</organism>